<dbReference type="AlphaFoldDB" id="A3ZWG8"/>
<keyword evidence="1" id="KW-0812">Transmembrane</keyword>
<evidence type="ECO:0000313" key="3">
    <source>
        <dbReference type="EMBL" id="EAQ79196.1"/>
    </source>
</evidence>
<dbReference type="HOGENOM" id="CLU_041661_0_0_0"/>
<dbReference type="EMBL" id="AANZ01000015">
    <property type="protein sequence ID" value="EAQ79196.1"/>
    <property type="molecule type" value="Genomic_DNA"/>
</dbReference>
<dbReference type="eggNOG" id="COG2165">
    <property type="taxonomic scope" value="Bacteria"/>
</dbReference>
<keyword evidence="1" id="KW-1133">Transmembrane helix</keyword>
<dbReference type="Pfam" id="PF07596">
    <property type="entry name" value="SBP_bac_10"/>
    <property type="match status" value="1"/>
</dbReference>
<dbReference type="SUPFAM" id="SSF54523">
    <property type="entry name" value="Pili subunits"/>
    <property type="match status" value="1"/>
</dbReference>
<evidence type="ECO:0000313" key="4">
    <source>
        <dbReference type="Proteomes" id="UP000004358"/>
    </source>
</evidence>
<sequence length="322" mass="34759">MRATRHGFTLVELLVVIAIIGVLIALLLPAVQQAREAARRITCTNNLKQFGLALHNYHDTFLAFPGVSHKCANASVGTEGTHAHWTWGTQIMPFIEQSNTYDILSAPNDYMHDAIADASRFAILQTPIKAFRCPSDVGPDLNSKYLCVGEEIALSNYIGCNSPQEVWRGKPRGLFVAGSRVQGDDSEKRRQMRDVIDGTSNSIAMGERAWKINGVELGAGLIYGMSGNSDVQLVGDYNHGFISVVGAGKPPINWTLTCGSTCNDVDGREGFSSLHPGGAQFVFVDGSVKLLSETISHTPGGSVESTYELLLSINDGLVIGEY</sequence>
<dbReference type="PANTHER" id="PTHR30093">
    <property type="entry name" value="GENERAL SECRETION PATHWAY PROTEIN G"/>
    <property type="match status" value="1"/>
</dbReference>
<evidence type="ECO:0000256" key="1">
    <source>
        <dbReference type="SAM" id="Phobius"/>
    </source>
</evidence>
<dbReference type="PANTHER" id="PTHR30093:SF2">
    <property type="entry name" value="TYPE II SECRETION SYSTEM PROTEIN H"/>
    <property type="match status" value="1"/>
</dbReference>
<dbReference type="Pfam" id="PF07963">
    <property type="entry name" value="N_methyl"/>
    <property type="match status" value="1"/>
</dbReference>
<name>A3ZWG8_9BACT</name>
<dbReference type="Gene3D" id="3.30.700.10">
    <property type="entry name" value="Glycoprotein, Type 4 Pilin"/>
    <property type="match status" value="1"/>
</dbReference>
<dbReference type="PROSITE" id="PS00409">
    <property type="entry name" value="PROKAR_NTER_METHYL"/>
    <property type="match status" value="1"/>
</dbReference>
<feature type="domain" description="DUF1559" evidence="2">
    <location>
        <begin position="32"/>
        <end position="295"/>
    </location>
</feature>
<dbReference type="OrthoDB" id="268591at2"/>
<dbReference type="NCBIfam" id="TIGR04294">
    <property type="entry name" value="pre_pil_HX9DG"/>
    <property type="match status" value="1"/>
</dbReference>
<feature type="transmembrane region" description="Helical" evidence="1">
    <location>
        <begin position="7"/>
        <end position="31"/>
    </location>
</feature>
<dbReference type="STRING" id="314230.DSM3645_26274"/>
<proteinExistence type="predicted"/>
<dbReference type="InterPro" id="IPR011453">
    <property type="entry name" value="DUF1559"/>
</dbReference>
<protein>
    <recommendedName>
        <fullName evidence="2">DUF1559 domain-containing protein</fullName>
    </recommendedName>
</protein>
<evidence type="ECO:0000259" key="2">
    <source>
        <dbReference type="Pfam" id="PF07596"/>
    </source>
</evidence>
<dbReference type="InterPro" id="IPR045584">
    <property type="entry name" value="Pilin-like"/>
</dbReference>
<reference evidence="3 4" key="1">
    <citation type="submission" date="2006-02" db="EMBL/GenBank/DDBJ databases">
        <authorList>
            <person name="Amann R."/>
            <person name="Ferriera S."/>
            <person name="Johnson J."/>
            <person name="Kravitz S."/>
            <person name="Halpern A."/>
            <person name="Remington K."/>
            <person name="Beeson K."/>
            <person name="Tran B."/>
            <person name="Rogers Y.-H."/>
            <person name="Friedman R."/>
            <person name="Venter J.C."/>
        </authorList>
    </citation>
    <scope>NUCLEOTIDE SEQUENCE [LARGE SCALE GENOMIC DNA]</scope>
    <source>
        <strain evidence="3 4">DSM 3645</strain>
    </source>
</reference>
<keyword evidence="1" id="KW-0472">Membrane</keyword>
<dbReference type="InterPro" id="IPR012902">
    <property type="entry name" value="N_methyl_site"/>
</dbReference>
<dbReference type="InterPro" id="IPR027558">
    <property type="entry name" value="Pre_pil_HX9DG_C"/>
</dbReference>
<dbReference type="RefSeq" id="WP_002653149.1">
    <property type="nucleotide sequence ID" value="NZ_CH672376.1"/>
</dbReference>
<accession>A3ZWG8</accession>
<gene>
    <name evidence="3" type="ORF">DSM3645_26274</name>
</gene>
<dbReference type="Proteomes" id="UP000004358">
    <property type="component" value="Unassembled WGS sequence"/>
</dbReference>
<comment type="caution">
    <text evidence="3">The sequence shown here is derived from an EMBL/GenBank/DDBJ whole genome shotgun (WGS) entry which is preliminary data.</text>
</comment>
<organism evidence="3 4">
    <name type="scientific">Blastopirellula marina DSM 3645</name>
    <dbReference type="NCBI Taxonomy" id="314230"/>
    <lineage>
        <taxon>Bacteria</taxon>
        <taxon>Pseudomonadati</taxon>
        <taxon>Planctomycetota</taxon>
        <taxon>Planctomycetia</taxon>
        <taxon>Pirellulales</taxon>
        <taxon>Pirellulaceae</taxon>
        <taxon>Blastopirellula</taxon>
    </lineage>
</organism>
<dbReference type="NCBIfam" id="TIGR02532">
    <property type="entry name" value="IV_pilin_GFxxxE"/>
    <property type="match status" value="1"/>
</dbReference>